<gene>
    <name evidence="11" type="primary">LOC113794497</name>
</gene>
<dbReference type="SUPFAM" id="SSF56112">
    <property type="entry name" value="Protein kinase-like (PK-like)"/>
    <property type="match status" value="1"/>
</dbReference>
<dbReference type="RefSeq" id="XP_027200414.1">
    <property type="nucleotide sequence ID" value="XM_027344613.1"/>
</dbReference>
<dbReference type="Gene3D" id="3.90.180.10">
    <property type="entry name" value="Medium-chain alcohol dehydrogenases, catalytic domain"/>
    <property type="match status" value="1"/>
</dbReference>
<dbReference type="InterPro" id="IPR004882">
    <property type="entry name" value="Luc7-rel"/>
</dbReference>
<keyword evidence="6" id="KW-0418">Kinase</keyword>
<dbReference type="GO" id="GO:0006376">
    <property type="term" value="P:mRNA splice site recognition"/>
    <property type="evidence" value="ECO:0007669"/>
    <property type="project" value="InterPro"/>
</dbReference>
<dbReference type="Gene3D" id="3.30.200.20">
    <property type="entry name" value="Phosphorylase Kinase, domain 1"/>
    <property type="match status" value="1"/>
</dbReference>
<dbReference type="GO" id="GO:0004693">
    <property type="term" value="F:cyclin-dependent protein serine/threonine kinase activity"/>
    <property type="evidence" value="ECO:0007669"/>
    <property type="project" value="UniProtKB-EC"/>
</dbReference>
<dbReference type="SUPFAM" id="SSF51735">
    <property type="entry name" value="NAD(P)-binding Rossmann-fold domains"/>
    <property type="match status" value="1"/>
</dbReference>
<dbReference type="KEGG" id="dpte:113794497"/>
<dbReference type="PANTHER" id="PTHR24056">
    <property type="entry name" value="CELL DIVISION PROTEIN KINASE"/>
    <property type="match status" value="1"/>
</dbReference>
<dbReference type="PANTHER" id="PTHR24056:SF254">
    <property type="entry name" value="CYCLIN-DEPENDENT KINASE 2"/>
    <property type="match status" value="1"/>
</dbReference>
<organism evidence="10 11">
    <name type="scientific">Dermatophagoides pteronyssinus</name>
    <name type="common">European house dust mite</name>
    <dbReference type="NCBI Taxonomy" id="6956"/>
    <lineage>
        <taxon>Eukaryota</taxon>
        <taxon>Metazoa</taxon>
        <taxon>Ecdysozoa</taxon>
        <taxon>Arthropoda</taxon>
        <taxon>Chelicerata</taxon>
        <taxon>Arachnida</taxon>
        <taxon>Acari</taxon>
        <taxon>Acariformes</taxon>
        <taxon>Sarcoptiformes</taxon>
        <taxon>Astigmata</taxon>
        <taxon>Psoroptidia</taxon>
        <taxon>Analgoidea</taxon>
        <taxon>Pyroglyphidae</taxon>
        <taxon>Dermatophagoidinae</taxon>
        <taxon>Dermatophagoides</taxon>
    </lineage>
</organism>
<accession>A0A6P6Y7A8</accession>
<dbReference type="InParanoid" id="A0A6P6Y7A8"/>
<dbReference type="OrthoDB" id="28397at2759"/>
<evidence type="ECO:0000256" key="6">
    <source>
        <dbReference type="ARBA" id="ARBA00022777"/>
    </source>
</evidence>
<evidence type="ECO:0000313" key="11">
    <source>
        <dbReference type="RefSeq" id="XP_027200414.1"/>
    </source>
</evidence>
<dbReference type="InterPro" id="IPR000719">
    <property type="entry name" value="Prot_kinase_dom"/>
</dbReference>
<dbReference type="GO" id="GO:0005737">
    <property type="term" value="C:cytoplasm"/>
    <property type="evidence" value="ECO:0007669"/>
    <property type="project" value="TreeGrafter"/>
</dbReference>
<keyword evidence="10" id="KW-1185">Reference proteome</keyword>
<dbReference type="GO" id="GO:0005685">
    <property type="term" value="C:U1 snRNP"/>
    <property type="evidence" value="ECO:0007669"/>
    <property type="project" value="InterPro"/>
</dbReference>
<keyword evidence="8" id="KW-0175">Coiled coil</keyword>
<evidence type="ECO:0000313" key="10">
    <source>
        <dbReference type="Proteomes" id="UP000515146"/>
    </source>
</evidence>
<dbReference type="Pfam" id="PF03194">
    <property type="entry name" value="LUC7"/>
    <property type="match status" value="1"/>
</dbReference>
<dbReference type="GO" id="GO:0010389">
    <property type="term" value="P:regulation of G2/M transition of mitotic cell cycle"/>
    <property type="evidence" value="ECO:0007669"/>
    <property type="project" value="TreeGrafter"/>
</dbReference>
<dbReference type="GO" id="GO:0007165">
    <property type="term" value="P:signal transduction"/>
    <property type="evidence" value="ECO:0007669"/>
    <property type="project" value="TreeGrafter"/>
</dbReference>
<evidence type="ECO:0000256" key="1">
    <source>
        <dbReference type="ARBA" id="ARBA00005655"/>
    </source>
</evidence>
<evidence type="ECO:0000256" key="8">
    <source>
        <dbReference type="SAM" id="Coils"/>
    </source>
</evidence>
<dbReference type="GO" id="GO:0000307">
    <property type="term" value="C:cyclin-dependent protein kinase holoenzyme complex"/>
    <property type="evidence" value="ECO:0007669"/>
    <property type="project" value="TreeGrafter"/>
</dbReference>
<comment type="similarity">
    <text evidence="1">Belongs to the Luc7 family.</text>
</comment>
<dbReference type="Pfam" id="PF00069">
    <property type="entry name" value="Pkinase"/>
    <property type="match status" value="1"/>
</dbReference>
<dbReference type="GO" id="GO:0005524">
    <property type="term" value="F:ATP binding"/>
    <property type="evidence" value="ECO:0007669"/>
    <property type="project" value="UniProtKB-KW"/>
</dbReference>
<evidence type="ECO:0000256" key="7">
    <source>
        <dbReference type="ARBA" id="ARBA00022840"/>
    </source>
</evidence>
<evidence type="ECO:0000259" key="9">
    <source>
        <dbReference type="PROSITE" id="PS50011"/>
    </source>
</evidence>
<feature type="coiled-coil region" evidence="8">
    <location>
        <begin position="326"/>
        <end position="384"/>
    </location>
</feature>
<keyword evidence="3" id="KW-0723">Serine/threonine-protein kinase</keyword>
<dbReference type="InterPro" id="IPR050108">
    <property type="entry name" value="CDK"/>
</dbReference>
<sequence length="579" mass="64878">MRSFGIPCTTLREVNAIKSICHPNVMSIQEVVVPDSGNLNDMYIVMELCQGTLTRWVEPKPRDSLPAEYVRECKLIAWQILNAVAVCHSRGIMHRDLKPANILWGKEGLIKIADFGLARFVRGKALSPEHVVPQTGEVQTMWYRAPEILLGDDRYGMLVDDWSVGCVIAEMFRFRVSVSNKRVEPDPIFPGRGDVHTLMLVLESLGTPTDEYTSELPFFSSHFPSWTSGNLRKKLQLLDDDGFNLISNLLVISPCKRSSSRYLLTHPWFNDVCPYYLVAFCPNDLLINTRNNLGPCNKIHDELLKKQYEQQASPREKEQVYEPLLLNFLNSLIRQINARVDRINKRIQADVHGTVLDEENCERIEALRKEISDCIQAAEKAGEDGDIDLAKELNMKAISLNIEVERMGTHSSGLFMQRERSLRVCTICGAMQSVGDSMARFESHVVGRQHIAFQKFRDFVAEMNAKADADLVCKLPRNLSFEESAALPVVLTTVYHSLKTIGNVAPGQKVLVHAITGGVGMAALEFLLKLDVEVVVSIPTALSAVTVQAGRWNYVNNKSYLITGGFGALGLLVANWLYS</sequence>
<dbReference type="GO" id="GO:0010468">
    <property type="term" value="P:regulation of gene expression"/>
    <property type="evidence" value="ECO:0007669"/>
    <property type="project" value="TreeGrafter"/>
</dbReference>
<dbReference type="SMART" id="SM00220">
    <property type="entry name" value="S_TKc"/>
    <property type="match status" value="1"/>
</dbReference>
<dbReference type="InterPro" id="IPR036291">
    <property type="entry name" value="NAD(P)-bd_dom_sf"/>
</dbReference>
<proteinExistence type="inferred from homology"/>
<evidence type="ECO:0000256" key="4">
    <source>
        <dbReference type="ARBA" id="ARBA00022679"/>
    </source>
</evidence>
<dbReference type="Gene3D" id="1.10.510.10">
    <property type="entry name" value="Transferase(Phosphotransferase) domain 1"/>
    <property type="match status" value="1"/>
</dbReference>
<keyword evidence="5" id="KW-0547">Nucleotide-binding</keyword>
<evidence type="ECO:0000256" key="5">
    <source>
        <dbReference type="ARBA" id="ARBA00022741"/>
    </source>
</evidence>
<dbReference type="GO" id="GO:0000082">
    <property type="term" value="P:G1/S transition of mitotic cell cycle"/>
    <property type="evidence" value="ECO:0007669"/>
    <property type="project" value="TreeGrafter"/>
</dbReference>
<keyword evidence="7" id="KW-0067">ATP-binding</keyword>
<evidence type="ECO:0000256" key="2">
    <source>
        <dbReference type="ARBA" id="ARBA00012425"/>
    </source>
</evidence>
<name>A0A6P6Y7A8_DERPT</name>
<keyword evidence="4" id="KW-0808">Transferase</keyword>
<dbReference type="AlphaFoldDB" id="A0A6P6Y7A8"/>
<dbReference type="EC" id="2.7.11.22" evidence="2"/>
<reference evidence="11" key="1">
    <citation type="submission" date="2025-08" db="UniProtKB">
        <authorList>
            <consortium name="RefSeq"/>
        </authorList>
    </citation>
    <scope>IDENTIFICATION</scope>
    <source>
        <strain evidence="11">Airmid</strain>
    </source>
</reference>
<dbReference type="Proteomes" id="UP000515146">
    <property type="component" value="Unplaced"/>
</dbReference>
<dbReference type="GO" id="GO:0030332">
    <property type="term" value="F:cyclin binding"/>
    <property type="evidence" value="ECO:0007669"/>
    <property type="project" value="TreeGrafter"/>
</dbReference>
<dbReference type="GO" id="GO:0003729">
    <property type="term" value="F:mRNA binding"/>
    <property type="evidence" value="ECO:0007669"/>
    <property type="project" value="InterPro"/>
</dbReference>
<protein>
    <recommendedName>
        <fullName evidence="2">cyclin-dependent kinase</fullName>
        <ecNumber evidence="2">2.7.11.22</ecNumber>
    </recommendedName>
</protein>
<dbReference type="InterPro" id="IPR011009">
    <property type="entry name" value="Kinase-like_dom_sf"/>
</dbReference>
<dbReference type="PROSITE" id="PS50011">
    <property type="entry name" value="PROTEIN_KINASE_DOM"/>
    <property type="match status" value="1"/>
</dbReference>
<feature type="domain" description="Protein kinase" evidence="9">
    <location>
        <begin position="1"/>
        <end position="269"/>
    </location>
</feature>
<evidence type="ECO:0000256" key="3">
    <source>
        <dbReference type="ARBA" id="ARBA00022527"/>
    </source>
</evidence>